<evidence type="ECO:0000313" key="3">
    <source>
        <dbReference type="Proteomes" id="UP000694865"/>
    </source>
</evidence>
<dbReference type="Pfam" id="PF20700">
    <property type="entry name" value="Mutator"/>
    <property type="match status" value="1"/>
</dbReference>
<feature type="domain" description="Mutator-like transposase" evidence="2">
    <location>
        <begin position="221"/>
        <end position="386"/>
    </location>
</feature>
<evidence type="ECO:0000313" key="4">
    <source>
        <dbReference type="RefSeq" id="XP_006824631.1"/>
    </source>
</evidence>
<organism evidence="3 4">
    <name type="scientific">Saccoglossus kowalevskii</name>
    <name type="common">Acorn worm</name>
    <dbReference type="NCBI Taxonomy" id="10224"/>
    <lineage>
        <taxon>Eukaryota</taxon>
        <taxon>Metazoa</taxon>
        <taxon>Hemichordata</taxon>
        <taxon>Enteropneusta</taxon>
        <taxon>Harrimaniidae</taxon>
        <taxon>Saccoglossus</taxon>
    </lineage>
</organism>
<proteinExistence type="predicted"/>
<accession>A0ABM0MX90</accession>
<evidence type="ECO:0000259" key="2">
    <source>
        <dbReference type="Pfam" id="PF20700"/>
    </source>
</evidence>
<reference evidence="4" key="1">
    <citation type="submission" date="2025-08" db="UniProtKB">
        <authorList>
            <consortium name="RefSeq"/>
        </authorList>
    </citation>
    <scope>IDENTIFICATION</scope>
    <source>
        <tissue evidence="4">Testes</tissue>
    </source>
</reference>
<keyword evidence="3" id="KW-1185">Reference proteome</keyword>
<feature type="region of interest" description="Disordered" evidence="1">
    <location>
        <begin position="1"/>
        <end position="29"/>
    </location>
</feature>
<name>A0ABM0MX90_SACKO</name>
<sequence>MSKRGRCSNGKFVSKSNEKRRNGSGRRLSTNSEYACDAGEILGEIVETTPVKHVFDACITLEHNYCLHNSQTRRSAFPTVHNVNVVKEEIVHTEDSDNHDDDAFGHIDFDDECEYVPSLQWKEGRRIVELGVFVDHLSKGCKKCVYPLNVTDCVGETKHGLGGWLHIICRNPLCHTINYLLLGKHHGRIWDVNTKYASGCYQFQLIILTIRSGPCRCNLNNEHCRLKVAVDAGWQTRGSGRGYNSLSGRRSMIGAETGTIVAYSVRCKKCRKCEAATRLGLEIGKHDCRKKWTGSAKAMEPDMVEELARQMEKSSAPIGTLIGDEDSSTIARLKKMLTQLLKKKSDSNHVKKNLGNQLYALKDTHKVLTVKVIRYLQKCFNYMVNKQLGLSPGTFSTARALQIDKENSKRRTESQSRDAKKRRLELKEKKTSIHDIDYIPAAQLPPNSSSG</sequence>
<dbReference type="GeneID" id="102805567"/>
<dbReference type="Proteomes" id="UP000694865">
    <property type="component" value="Unplaced"/>
</dbReference>
<feature type="compositionally biased region" description="Basic and acidic residues" evidence="1">
    <location>
        <begin position="405"/>
        <end position="418"/>
    </location>
</feature>
<feature type="region of interest" description="Disordered" evidence="1">
    <location>
        <begin position="405"/>
        <end position="428"/>
    </location>
</feature>
<dbReference type="RefSeq" id="XP_006824631.1">
    <property type="nucleotide sequence ID" value="XM_006824568.1"/>
</dbReference>
<dbReference type="InterPro" id="IPR049012">
    <property type="entry name" value="Mutator_transp_dom"/>
</dbReference>
<gene>
    <name evidence="4" type="primary">LOC102805567</name>
</gene>
<protein>
    <submittedName>
        <fullName evidence="4">Uncharacterized protein LOC102805567</fullName>
    </submittedName>
</protein>
<evidence type="ECO:0000256" key="1">
    <source>
        <dbReference type="SAM" id="MobiDB-lite"/>
    </source>
</evidence>